<reference evidence="4 5" key="1">
    <citation type="submission" date="2021-11" db="EMBL/GenBank/DDBJ databases">
        <title>Lacrimispora sp. nov. NSJ-141 isolated from human feces.</title>
        <authorList>
            <person name="Abdugheni R."/>
        </authorList>
    </citation>
    <scope>NUCLEOTIDE SEQUENCE [LARGE SCALE GENOMIC DNA]</scope>
    <source>
        <strain evidence="4 5">NSJ-141</strain>
    </source>
</reference>
<comment type="caution">
    <text evidence="4">The sequence shown here is derived from an EMBL/GenBank/DDBJ whole genome shotgun (WGS) entry which is preliminary data.</text>
</comment>
<dbReference type="InterPro" id="IPR002881">
    <property type="entry name" value="DUF58"/>
</dbReference>
<feature type="compositionally biased region" description="Low complexity" evidence="1">
    <location>
        <begin position="382"/>
        <end position="392"/>
    </location>
</feature>
<gene>
    <name evidence="4" type="ORF">LQE92_12020</name>
</gene>
<feature type="transmembrane region" description="Helical" evidence="2">
    <location>
        <begin position="28"/>
        <end position="47"/>
    </location>
</feature>
<feature type="domain" description="DUF58" evidence="3">
    <location>
        <begin position="204"/>
        <end position="321"/>
    </location>
</feature>
<evidence type="ECO:0000256" key="1">
    <source>
        <dbReference type="SAM" id="MobiDB-lite"/>
    </source>
</evidence>
<feature type="transmembrane region" description="Helical" evidence="2">
    <location>
        <begin position="5"/>
        <end position="22"/>
    </location>
</feature>
<feature type="region of interest" description="Disordered" evidence="1">
    <location>
        <begin position="368"/>
        <end position="393"/>
    </location>
</feature>
<evidence type="ECO:0000256" key="2">
    <source>
        <dbReference type="SAM" id="Phobius"/>
    </source>
</evidence>
<dbReference type="PANTHER" id="PTHR34351">
    <property type="entry name" value="SLR1927 PROTEIN-RELATED"/>
    <property type="match status" value="1"/>
</dbReference>
<keyword evidence="2" id="KW-0812">Transmembrane</keyword>
<keyword evidence="2" id="KW-1133">Transmembrane helix</keyword>
<dbReference type="PANTHER" id="PTHR34351:SF2">
    <property type="entry name" value="DUF58 DOMAIN-CONTAINING PROTEIN"/>
    <property type="match status" value="1"/>
</dbReference>
<dbReference type="Pfam" id="PF01882">
    <property type="entry name" value="DUF58"/>
    <property type="match status" value="1"/>
</dbReference>
<protein>
    <submittedName>
        <fullName evidence="4">DUF58 domain-containing protein</fullName>
    </submittedName>
</protein>
<keyword evidence="2" id="KW-0472">Membrane</keyword>
<dbReference type="AlphaFoldDB" id="A0AAP2RKH2"/>
<sequence>MAVKRLEYGLILAGLLVFHIFFVDYLSFYLLLFFCFLPILSLVLTLLSGTRLQVRLQAGADGGSENYTVKKREPFAVRMYFTGNSRLGGKRIRVWMSVKNELLRTEETKTLALVMGKKEQLVSFPVSSEYCGNLTCRIRQVKLYDYLWLFAFPIKEAAGRCAAVSVKPDIRPYQMDLREQSVRDWESGEYSAEKPGDDPAELFDIREYREGDRISRIHWKLSSKRNELMMKEGSLPVSSRILLVLDMVGTADRGGLADSLMETAASVSWFLTEKGICHRVGWWQEADMGGQFLVRKIEDEEAFHQMLHEILSSGRCTDSTNVIAGCLEEEHISRILYFCTGLTEKEAAVLCGEKEAASVSIFQMKKAEASDRRSGGEKNGPEPRGAGRAAAESLGAEWRVLKEGRQAEGMKGFEI</sequence>
<evidence type="ECO:0000313" key="4">
    <source>
        <dbReference type="EMBL" id="MCD2493341.1"/>
    </source>
</evidence>
<dbReference type="RefSeq" id="WP_231063199.1">
    <property type="nucleotide sequence ID" value="NZ_JAJNOR010000007.1"/>
</dbReference>
<keyword evidence="5" id="KW-1185">Reference proteome</keyword>
<accession>A0AAP2RKH2</accession>
<organism evidence="4 5">
    <name type="scientific">Lientehia hominis</name>
    <dbReference type="NCBI Taxonomy" id="2897778"/>
    <lineage>
        <taxon>Bacteria</taxon>
        <taxon>Bacillati</taxon>
        <taxon>Bacillota</taxon>
        <taxon>Clostridia</taxon>
        <taxon>Lachnospirales</taxon>
        <taxon>Lachnospiraceae</taxon>
        <taxon>Lientehia</taxon>
    </lineage>
</organism>
<dbReference type="Proteomes" id="UP001299265">
    <property type="component" value="Unassembled WGS sequence"/>
</dbReference>
<evidence type="ECO:0000259" key="3">
    <source>
        <dbReference type="Pfam" id="PF01882"/>
    </source>
</evidence>
<name>A0AAP2RKH2_9FIRM</name>
<feature type="compositionally biased region" description="Basic and acidic residues" evidence="1">
    <location>
        <begin position="368"/>
        <end position="381"/>
    </location>
</feature>
<evidence type="ECO:0000313" key="5">
    <source>
        <dbReference type="Proteomes" id="UP001299265"/>
    </source>
</evidence>
<dbReference type="EMBL" id="JAJNOR010000007">
    <property type="protein sequence ID" value="MCD2493341.1"/>
    <property type="molecule type" value="Genomic_DNA"/>
</dbReference>
<proteinExistence type="predicted"/>